<dbReference type="EMBL" id="JACRTD010000001">
    <property type="protein sequence ID" value="MBC8584023.1"/>
    <property type="molecule type" value="Genomic_DNA"/>
</dbReference>
<protein>
    <submittedName>
        <fullName evidence="1">Uncharacterized protein</fullName>
    </submittedName>
</protein>
<dbReference type="RefSeq" id="WP_262393881.1">
    <property type="nucleotide sequence ID" value="NZ_JACRTD010000001.1"/>
</dbReference>
<organism evidence="1 2">
    <name type="scientific">Youxingia wuxianensis</name>
    <dbReference type="NCBI Taxonomy" id="2763678"/>
    <lineage>
        <taxon>Bacteria</taxon>
        <taxon>Bacillati</taxon>
        <taxon>Bacillota</taxon>
        <taxon>Clostridia</taxon>
        <taxon>Eubacteriales</taxon>
        <taxon>Oscillospiraceae</taxon>
        <taxon>Youxingia</taxon>
    </lineage>
</organism>
<sequence>MDLLDRLADLFGCQYLSDLKLVSLHVSSREIQELMNLDETSYSLEDYTEAASYILNEEKSFSTIKQAKQAIVQALMLK</sequence>
<evidence type="ECO:0000313" key="2">
    <source>
        <dbReference type="Proteomes" id="UP000623678"/>
    </source>
</evidence>
<proteinExistence type="predicted"/>
<reference evidence="1" key="1">
    <citation type="submission" date="2020-08" db="EMBL/GenBank/DDBJ databases">
        <title>Genome public.</title>
        <authorList>
            <person name="Liu C."/>
            <person name="Sun Q."/>
        </authorList>
    </citation>
    <scope>NUCLEOTIDE SEQUENCE</scope>
    <source>
        <strain evidence="1">NSJ-64</strain>
    </source>
</reference>
<gene>
    <name evidence="1" type="ORF">H8705_00280</name>
</gene>
<name>A0A926IGU3_9FIRM</name>
<accession>A0A926IGU3</accession>
<dbReference type="AlphaFoldDB" id="A0A926IGU3"/>
<evidence type="ECO:0000313" key="1">
    <source>
        <dbReference type="EMBL" id="MBC8584023.1"/>
    </source>
</evidence>
<comment type="caution">
    <text evidence="1">The sequence shown here is derived from an EMBL/GenBank/DDBJ whole genome shotgun (WGS) entry which is preliminary data.</text>
</comment>
<dbReference type="Proteomes" id="UP000623678">
    <property type="component" value="Unassembled WGS sequence"/>
</dbReference>
<keyword evidence="2" id="KW-1185">Reference proteome</keyword>